<evidence type="ECO:0000313" key="2">
    <source>
        <dbReference type="Proteomes" id="UP001066276"/>
    </source>
</evidence>
<dbReference type="Proteomes" id="UP001066276">
    <property type="component" value="Chromosome 11"/>
</dbReference>
<sequence length="118" mass="12999">MFGSGFLVGWRMATDDWVQAALGLLQKAGCLDVVREGVLESPAPSPESGERGGGSGRFGLLTSTPRACGKEIELNAISSLYCHLDRVLCGARFQWENAGYFFNKKMFILLELEIRRLL</sequence>
<proteinExistence type="predicted"/>
<dbReference type="EMBL" id="JANPWB010000015">
    <property type="protein sequence ID" value="KAJ1092868.1"/>
    <property type="molecule type" value="Genomic_DNA"/>
</dbReference>
<evidence type="ECO:0000313" key="1">
    <source>
        <dbReference type="EMBL" id="KAJ1092868.1"/>
    </source>
</evidence>
<dbReference type="AlphaFoldDB" id="A0AAV7LTK2"/>
<keyword evidence="2" id="KW-1185">Reference proteome</keyword>
<gene>
    <name evidence="1" type="ORF">NDU88_005978</name>
</gene>
<reference evidence="1" key="1">
    <citation type="journal article" date="2022" name="bioRxiv">
        <title>Sequencing and chromosome-scale assembly of the giantPleurodeles waltlgenome.</title>
        <authorList>
            <person name="Brown T."/>
            <person name="Elewa A."/>
            <person name="Iarovenko S."/>
            <person name="Subramanian E."/>
            <person name="Araus A.J."/>
            <person name="Petzold A."/>
            <person name="Susuki M."/>
            <person name="Suzuki K.-i.T."/>
            <person name="Hayashi T."/>
            <person name="Toyoda A."/>
            <person name="Oliveira C."/>
            <person name="Osipova E."/>
            <person name="Leigh N.D."/>
            <person name="Simon A."/>
            <person name="Yun M.H."/>
        </authorList>
    </citation>
    <scope>NUCLEOTIDE SEQUENCE</scope>
    <source>
        <strain evidence="1">20211129_DDA</strain>
        <tissue evidence="1">Liver</tissue>
    </source>
</reference>
<organism evidence="1 2">
    <name type="scientific">Pleurodeles waltl</name>
    <name type="common">Iberian ribbed newt</name>
    <dbReference type="NCBI Taxonomy" id="8319"/>
    <lineage>
        <taxon>Eukaryota</taxon>
        <taxon>Metazoa</taxon>
        <taxon>Chordata</taxon>
        <taxon>Craniata</taxon>
        <taxon>Vertebrata</taxon>
        <taxon>Euteleostomi</taxon>
        <taxon>Amphibia</taxon>
        <taxon>Batrachia</taxon>
        <taxon>Caudata</taxon>
        <taxon>Salamandroidea</taxon>
        <taxon>Salamandridae</taxon>
        <taxon>Pleurodelinae</taxon>
        <taxon>Pleurodeles</taxon>
    </lineage>
</organism>
<protein>
    <submittedName>
        <fullName evidence="1">Uncharacterized protein</fullName>
    </submittedName>
</protein>
<comment type="caution">
    <text evidence="1">The sequence shown here is derived from an EMBL/GenBank/DDBJ whole genome shotgun (WGS) entry which is preliminary data.</text>
</comment>
<accession>A0AAV7LTK2</accession>
<name>A0AAV7LTK2_PLEWA</name>